<sequence>MKSEKQSEKGMRSRSSFVHRIIALECNVLYAHRLSVICRLPLLTMGSKFARDCSGCNHFSTTRKRWLSHLLQPKHQEQARKACRSWSSKVKKCVVVVFANESIATKKGLCSFTESIGRDNTVVDFIFSERQPRVGIFKFESKAKVKEIMERFGDEVLVLDDELSLRLKKGRDYPGLEWNELLDEIKVDFSESDSDDDDDDDDSDESLNLQCRGREDKLHPVEDEGMDVETPSARSPNLYRQQFDAILSEIEIPDEEYQQALDVMEKCERIFAKEFPACKFYMFRHWYLKLRNNGTNELLFYVDFDGALDGSHPHKTLYDRDQPFKLQQEQVENLFTSKAGRKILPGVELVQNRQADHEPRAFQFLHTPSGLKFSIAGDSHFRTEAQTCRLVKFLLDSDNRARPLLTLIFYWANKCEVMTSQPIFEYPHLTHSSAPQPASLEWMVLLFLADKKIIPSPREVQQRVHKKLVIFSETDIGFSTAEWEHPARSGPPENSNEFFIHLVELAGDFFDFYSKLQSGSWILNTRDGEVILKKDFLSDNPKASQAERKTKLRQEEIAKIMKIKKKWEKRTFVMLHPLVCQWNIMMSVEACRFGGRFKIACAAALINLALERVEVKGEEFFLASILQPPTTKMLMDIVLKVSFAPNNIISRIEKAIEKSNPRGKKEVNRNGVILKKLTSLREKNKRFEESRPSARNSERIPKHLS</sequence>
<evidence type="ECO:0000256" key="1">
    <source>
        <dbReference type="SAM" id="MobiDB-lite"/>
    </source>
</evidence>
<protein>
    <submittedName>
        <fullName evidence="2">Uncharacterized protein</fullName>
    </submittedName>
</protein>
<comment type="caution">
    <text evidence="2">The sequence shown here is derived from an EMBL/GenBank/DDBJ whole genome shotgun (WGS) entry which is preliminary data.</text>
</comment>
<evidence type="ECO:0000313" key="2">
    <source>
        <dbReference type="EMBL" id="CAL8143360.1"/>
    </source>
</evidence>
<feature type="region of interest" description="Disordered" evidence="1">
    <location>
        <begin position="190"/>
        <end position="233"/>
    </location>
</feature>
<dbReference type="EMBL" id="CAXLJM020000154">
    <property type="protein sequence ID" value="CAL8143360.1"/>
    <property type="molecule type" value="Genomic_DNA"/>
</dbReference>
<dbReference type="Gene3D" id="1.10.1410.10">
    <property type="match status" value="1"/>
</dbReference>
<name>A0ABP1S404_9HEXA</name>
<dbReference type="Proteomes" id="UP001642540">
    <property type="component" value="Unassembled WGS sequence"/>
</dbReference>
<feature type="compositionally biased region" description="Acidic residues" evidence="1">
    <location>
        <begin position="190"/>
        <end position="205"/>
    </location>
</feature>
<keyword evidence="3" id="KW-1185">Reference proteome</keyword>
<proteinExistence type="predicted"/>
<feature type="region of interest" description="Disordered" evidence="1">
    <location>
        <begin position="683"/>
        <end position="705"/>
    </location>
</feature>
<organism evidence="2 3">
    <name type="scientific">Orchesella dallaii</name>
    <dbReference type="NCBI Taxonomy" id="48710"/>
    <lineage>
        <taxon>Eukaryota</taxon>
        <taxon>Metazoa</taxon>
        <taxon>Ecdysozoa</taxon>
        <taxon>Arthropoda</taxon>
        <taxon>Hexapoda</taxon>
        <taxon>Collembola</taxon>
        <taxon>Entomobryomorpha</taxon>
        <taxon>Entomobryoidea</taxon>
        <taxon>Orchesellidae</taxon>
        <taxon>Orchesellinae</taxon>
        <taxon>Orchesella</taxon>
    </lineage>
</organism>
<feature type="compositionally biased region" description="Basic and acidic residues" evidence="1">
    <location>
        <begin position="212"/>
        <end position="222"/>
    </location>
</feature>
<reference evidence="2 3" key="1">
    <citation type="submission" date="2024-08" db="EMBL/GenBank/DDBJ databases">
        <authorList>
            <person name="Cucini C."/>
            <person name="Frati F."/>
        </authorList>
    </citation>
    <scope>NUCLEOTIDE SEQUENCE [LARGE SCALE GENOMIC DNA]</scope>
</reference>
<evidence type="ECO:0000313" key="3">
    <source>
        <dbReference type="Proteomes" id="UP001642540"/>
    </source>
</evidence>
<gene>
    <name evidence="2" type="ORF">ODALV1_LOCUS29497</name>
</gene>
<accession>A0ABP1S404</accession>